<evidence type="ECO:0000313" key="1">
    <source>
        <dbReference type="EMBL" id="VDM67066.1"/>
    </source>
</evidence>
<protein>
    <submittedName>
        <fullName evidence="1">Uncharacterized protein</fullName>
    </submittedName>
</protein>
<name>A0A3P7IC19_STRVU</name>
<organism evidence="1 2">
    <name type="scientific">Strongylus vulgaris</name>
    <name type="common">Blood worm</name>
    <dbReference type="NCBI Taxonomy" id="40348"/>
    <lineage>
        <taxon>Eukaryota</taxon>
        <taxon>Metazoa</taxon>
        <taxon>Ecdysozoa</taxon>
        <taxon>Nematoda</taxon>
        <taxon>Chromadorea</taxon>
        <taxon>Rhabditida</taxon>
        <taxon>Rhabditina</taxon>
        <taxon>Rhabditomorpha</taxon>
        <taxon>Strongyloidea</taxon>
        <taxon>Strongylidae</taxon>
        <taxon>Strongylus</taxon>
    </lineage>
</organism>
<dbReference type="Proteomes" id="UP000270094">
    <property type="component" value="Unassembled WGS sequence"/>
</dbReference>
<reference evidence="1 2" key="1">
    <citation type="submission" date="2018-11" db="EMBL/GenBank/DDBJ databases">
        <authorList>
            <consortium name="Pathogen Informatics"/>
        </authorList>
    </citation>
    <scope>NUCLEOTIDE SEQUENCE [LARGE SCALE GENOMIC DNA]</scope>
</reference>
<accession>A0A3P7IC19</accession>
<dbReference type="AlphaFoldDB" id="A0A3P7IC19"/>
<dbReference type="EMBL" id="UYYB01004473">
    <property type="protein sequence ID" value="VDM67066.1"/>
    <property type="molecule type" value="Genomic_DNA"/>
</dbReference>
<keyword evidence="2" id="KW-1185">Reference proteome</keyword>
<evidence type="ECO:0000313" key="2">
    <source>
        <dbReference type="Proteomes" id="UP000270094"/>
    </source>
</evidence>
<proteinExistence type="predicted"/>
<gene>
    <name evidence="1" type="ORF">SVUK_LOCUS2064</name>
</gene>
<sequence>MVYCLIVARSRISQAEEFGVCGSPHVRLGVGLAKSATVWLIQPLGGSLT</sequence>